<dbReference type="EMBL" id="CP097116">
    <property type="protein sequence ID" value="USS85204.1"/>
    <property type="molecule type" value="Genomic_DNA"/>
</dbReference>
<keyword evidence="1" id="KW-0812">Transmembrane</keyword>
<keyword evidence="3" id="KW-1185">Reference proteome</keyword>
<feature type="transmembrane region" description="Helical" evidence="1">
    <location>
        <begin position="12"/>
        <end position="31"/>
    </location>
</feature>
<evidence type="ECO:0000256" key="1">
    <source>
        <dbReference type="SAM" id="Phobius"/>
    </source>
</evidence>
<protein>
    <submittedName>
        <fullName evidence="2">Type II secretion system protein</fullName>
    </submittedName>
</protein>
<gene>
    <name evidence="2" type="ORF">M3M35_00575</name>
</gene>
<name>A0ABY5BNZ5_9LACO</name>
<evidence type="ECO:0000313" key="3">
    <source>
        <dbReference type="Proteomes" id="UP001056707"/>
    </source>
</evidence>
<proteinExistence type="predicted"/>
<dbReference type="Proteomes" id="UP001056707">
    <property type="component" value="Chromosome"/>
</dbReference>
<accession>A0ABY5BNZ5</accession>
<keyword evidence="1" id="KW-0472">Membrane</keyword>
<evidence type="ECO:0000313" key="2">
    <source>
        <dbReference type="EMBL" id="USS85204.1"/>
    </source>
</evidence>
<reference evidence="2" key="1">
    <citation type="submission" date="2022-05" db="EMBL/GenBank/DDBJ databases">
        <authorList>
            <person name="Oliphant S.A."/>
            <person name="Watson-Haigh N.S."/>
            <person name="Sumby K.M."/>
            <person name="Gardner J.M."/>
            <person name="Jiranek V."/>
        </authorList>
    </citation>
    <scope>NUCLEOTIDE SEQUENCE</scope>
    <source>
        <strain evidence="2">KI16_H9</strain>
    </source>
</reference>
<dbReference type="RefSeq" id="WP_252750099.1">
    <property type="nucleotide sequence ID" value="NZ_CP097116.1"/>
</dbReference>
<keyword evidence="1" id="KW-1133">Transmembrane helix</keyword>
<sequence>MKFGKWNRKAFTIADALVGLIIICSGSLFYFETNQLLQTRTHQCDVQLQQVRRDYEQQMASKINA</sequence>
<organism evidence="2 3">
    <name type="scientific">Fructilactobacillus myrtifloralis</name>
    <dbReference type="NCBI Taxonomy" id="2940301"/>
    <lineage>
        <taxon>Bacteria</taxon>
        <taxon>Bacillati</taxon>
        <taxon>Bacillota</taxon>
        <taxon>Bacilli</taxon>
        <taxon>Lactobacillales</taxon>
        <taxon>Lactobacillaceae</taxon>
        <taxon>Fructilactobacillus</taxon>
    </lineage>
</organism>